<dbReference type="Pfam" id="PF04138">
    <property type="entry name" value="GtrA_DPMS_TM"/>
    <property type="match status" value="1"/>
</dbReference>
<feature type="transmembrane region" description="Helical" evidence="7">
    <location>
        <begin position="12"/>
        <end position="33"/>
    </location>
</feature>
<feature type="compositionally biased region" description="Basic and acidic residues" evidence="6">
    <location>
        <begin position="137"/>
        <end position="154"/>
    </location>
</feature>
<dbReference type="EMBL" id="BMPI01000073">
    <property type="protein sequence ID" value="GGM76501.1"/>
    <property type="molecule type" value="Genomic_DNA"/>
</dbReference>
<keyword evidence="3 7" id="KW-0812">Transmembrane</keyword>
<evidence type="ECO:0000256" key="7">
    <source>
        <dbReference type="SAM" id="Phobius"/>
    </source>
</evidence>
<reference evidence="9" key="2">
    <citation type="submission" date="2020-09" db="EMBL/GenBank/DDBJ databases">
        <authorList>
            <person name="Sun Q."/>
            <person name="Ohkuma M."/>
        </authorList>
    </citation>
    <scope>NUCLEOTIDE SEQUENCE</scope>
    <source>
        <strain evidence="9">JCM 19831</strain>
    </source>
</reference>
<organism evidence="9 10">
    <name type="scientific">Dactylosporangium sucinum</name>
    <dbReference type="NCBI Taxonomy" id="1424081"/>
    <lineage>
        <taxon>Bacteria</taxon>
        <taxon>Bacillati</taxon>
        <taxon>Actinomycetota</taxon>
        <taxon>Actinomycetes</taxon>
        <taxon>Micromonosporales</taxon>
        <taxon>Micromonosporaceae</taxon>
        <taxon>Dactylosporangium</taxon>
    </lineage>
</organism>
<evidence type="ECO:0000256" key="6">
    <source>
        <dbReference type="SAM" id="MobiDB-lite"/>
    </source>
</evidence>
<sequence>MSRMRRIWQHSLTRFCLLGMVGFGFDLALLALLKTVTPLPVWAAVTVAFWVTYALNFVLNRYFAFHAQDRPVGPQVLRFVAQVLGDYALTLGAVEGLHALGVPLLVARVAAGGTNLVWNYLLYRFWTFGDPKRRRAGRQDADQPVEPERVAAHQ</sequence>
<dbReference type="InterPro" id="IPR051401">
    <property type="entry name" value="GtrA_CellWall_Glycosyl"/>
</dbReference>
<evidence type="ECO:0000256" key="4">
    <source>
        <dbReference type="ARBA" id="ARBA00022989"/>
    </source>
</evidence>
<feature type="region of interest" description="Disordered" evidence="6">
    <location>
        <begin position="135"/>
        <end position="154"/>
    </location>
</feature>
<feature type="domain" description="GtrA/DPMS transmembrane" evidence="8">
    <location>
        <begin position="14"/>
        <end position="128"/>
    </location>
</feature>
<feature type="transmembrane region" description="Helical" evidence="7">
    <location>
        <begin position="79"/>
        <end position="99"/>
    </location>
</feature>
<keyword evidence="5 7" id="KW-0472">Membrane</keyword>
<dbReference type="RefSeq" id="WP_190256457.1">
    <property type="nucleotide sequence ID" value="NZ_BMPI01000073.1"/>
</dbReference>
<evidence type="ECO:0000256" key="3">
    <source>
        <dbReference type="ARBA" id="ARBA00022692"/>
    </source>
</evidence>
<gene>
    <name evidence="9" type="ORF">GCM10007977_092410</name>
</gene>
<dbReference type="InterPro" id="IPR007267">
    <property type="entry name" value="GtrA_DPMS_TM"/>
</dbReference>
<evidence type="ECO:0000313" key="9">
    <source>
        <dbReference type="EMBL" id="GGM76501.1"/>
    </source>
</evidence>
<keyword evidence="10" id="KW-1185">Reference proteome</keyword>
<comment type="caution">
    <text evidence="9">The sequence shown here is derived from an EMBL/GenBank/DDBJ whole genome shotgun (WGS) entry which is preliminary data.</text>
</comment>
<evidence type="ECO:0000256" key="1">
    <source>
        <dbReference type="ARBA" id="ARBA00004141"/>
    </source>
</evidence>
<proteinExistence type="inferred from homology"/>
<evidence type="ECO:0000259" key="8">
    <source>
        <dbReference type="Pfam" id="PF04138"/>
    </source>
</evidence>
<reference evidence="9" key="1">
    <citation type="journal article" date="2014" name="Int. J. Syst. Evol. Microbiol.">
        <title>Complete genome sequence of Corynebacterium casei LMG S-19264T (=DSM 44701T), isolated from a smear-ripened cheese.</title>
        <authorList>
            <consortium name="US DOE Joint Genome Institute (JGI-PGF)"/>
            <person name="Walter F."/>
            <person name="Albersmeier A."/>
            <person name="Kalinowski J."/>
            <person name="Ruckert C."/>
        </authorList>
    </citation>
    <scope>NUCLEOTIDE SEQUENCE</scope>
    <source>
        <strain evidence="9">JCM 19831</strain>
    </source>
</reference>
<evidence type="ECO:0000313" key="10">
    <source>
        <dbReference type="Proteomes" id="UP000642070"/>
    </source>
</evidence>
<comment type="subcellular location">
    <subcellularLocation>
        <location evidence="1">Membrane</location>
        <topology evidence="1">Multi-pass membrane protein</topology>
    </subcellularLocation>
</comment>
<feature type="transmembrane region" description="Helical" evidence="7">
    <location>
        <begin position="39"/>
        <end position="59"/>
    </location>
</feature>
<protein>
    <recommendedName>
        <fullName evidence="8">GtrA/DPMS transmembrane domain-containing protein</fullName>
    </recommendedName>
</protein>
<evidence type="ECO:0000256" key="2">
    <source>
        <dbReference type="ARBA" id="ARBA00009399"/>
    </source>
</evidence>
<evidence type="ECO:0000256" key="5">
    <source>
        <dbReference type="ARBA" id="ARBA00023136"/>
    </source>
</evidence>
<dbReference type="GO" id="GO:0000271">
    <property type="term" value="P:polysaccharide biosynthetic process"/>
    <property type="evidence" value="ECO:0007669"/>
    <property type="project" value="InterPro"/>
</dbReference>
<dbReference type="PANTHER" id="PTHR38459:SF1">
    <property type="entry name" value="PROPHAGE BACTOPRENOL-LINKED GLUCOSE TRANSLOCASE HOMOLOG"/>
    <property type="match status" value="1"/>
</dbReference>
<dbReference type="GO" id="GO:0005886">
    <property type="term" value="C:plasma membrane"/>
    <property type="evidence" value="ECO:0007669"/>
    <property type="project" value="TreeGrafter"/>
</dbReference>
<dbReference type="PANTHER" id="PTHR38459">
    <property type="entry name" value="PROPHAGE BACTOPRENOL-LINKED GLUCOSE TRANSLOCASE HOMOLOG"/>
    <property type="match status" value="1"/>
</dbReference>
<name>A0A917UE11_9ACTN</name>
<dbReference type="AlphaFoldDB" id="A0A917UE11"/>
<dbReference type="Proteomes" id="UP000642070">
    <property type="component" value="Unassembled WGS sequence"/>
</dbReference>
<keyword evidence="4 7" id="KW-1133">Transmembrane helix</keyword>
<comment type="similarity">
    <text evidence="2">Belongs to the GtrA family.</text>
</comment>
<feature type="transmembrane region" description="Helical" evidence="7">
    <location>
        <begin position="105"/>
        <end position="126"/>
    </location>
</feature>
<accession>A0A917UE11</accession>